<evidence type="ECO:0000259" key="2">
    <source>
        <dbReference type="Pfam" id="PF00501"/>
    </source>
</evidence>
<keyword evidence="5" id="KW-1185">Reference proteome</keyword>
<sequence>MSEALPLHRLLAEAVPDGLPVAWRDGGWVTRRQFVVEAAAWRAAFTAAPGRRHALYFEDSLSFAAALFGAWHAGVEVCLPGDRQPATLERLRALGCGFAGDLPGALQPAATCTPPVFTPLDPRAARLLVFTSGSSGEPAAIPKRLDQLDAEVQALQSAFSAALDAEGPAWVAATVSHQHIYGLLFQVLWPLAAARPFCARRLEYAEEITTLPGTGPLLLVSSPAHLRRLPPAFDWAAARQRLRAVTSSGGPLPVEAAEQSLALLGQSPTEVFGSSETGGIAWRRRAEHGERWQPLPGVDWRIDDERLAVRSRHLPDDAWWPTSDRVQALADGAFELLGRADRIVKVEGKRISLTAIEQALLADGTLAEARALLLPAALGGRLAVVTVPGPAARERLRQLGRRAFNEQLRRALLATLERVALPRRWRHVTTLPADTQGKCSEAALAALFRPLMPEPVWLERGPERARLVLPLDPTLRVFDGHFPGAPILPGVAQIDWAATFGRQCFELPPRFLRLEQLKFQRPLEPGMRAELLLECRAGTGVLLFRYESEQGVHAGGRIVFGAADA</sequence>
<dbReference type="InterPro" id="IPR029069">
    <property type="entry name" value="HotDog_dom_sf"/>
</dbReference>
<protein>
    <recommendedName>
        <fullName evidence="6">Acyl-coenzyme A synthetase/AMP-(Fatty) acid ligase</fullName>
    </recommendedName>
</protein>
<accession>A0ABS1DQV4</accession>
<dbReference type="SUPFAM" id="SSF54637">
    <property type="entry name" value="Thioesterase/thiol ester dehydrase-isomerase"/>
    <property type="match status" value="1"/>
</dbReference>
<dbReference type="InterPro" id="IPR000873">
    <property type="entry name" value="AMP-dep_synth/lig_dom"/>
</dbReference>
<evidence type="ECO:0000313" key="4">
    <source>
        <dbReference type="EMBL" id="MBK1711182.1"/>
    </source>
</evidence>
<dbReference type="Gene3D" id="3.40.50.12780">
    <property type="entry name" value="N-terminal domain of ligase-like"/>
    <property type="match status" value="1"/>
</dbReference>
<dbReference type="InterPro" id="IPR054545">
    <property type="entry name" value="ApeI-like"/>
</dbReference>
<dbReference type="Gene3D" id="3.30.300.30">
    <property type="match status" value="1"/>
</dbReference>
<dbReference type="InterPro" id="IPR050237">
    <property type="entry name" value="ATP-dep_AMP-bd_enzyme"/>
</dbReference>
<evidence type="ECO:0008006" key="6">
    <source>
        <dbReference type="Google" id="ProtNLM"/>
    </source>
</evidence>
<dbReference type="RefSeq" id="WP_200377458.1">
    <property type="nucleotide sequence ID" value="NZ_NRRU01000001.1"/>
</dbReference>
<gene>
    <name evidence="4" type="ORF">CKO43_00105</name>
</gene>
<evidence type="ECO:0000256" key="1">
    <source>
        <dbReference type="ARBA" id="ARBA00022598"/>
    </source>
</evidence>
<keyword evidence="1" id="KW-0436">Ligase</keyword>
<dbReference type="InterPro" id="IPR045851">
    <property type="entry name" value="AMP-bd_C_sf"/>
</dbReference>
<dbReference type="Pfam" id="PF00501">
    <property type="entry name" value="AMP-binding"/>
    <property type="match status" value="1"/>
</dbReference>
<dbReference type="Proteomes" id="UP001041814">
    <property type="component" value="Unassembled WGS sequence"/>
</dbReference>
<organism evidence="4 5">
    <name type="scientific">Rubrivivax gelatinosus</name>
    <name type="common">Rhodocyclus gelatinosus</name>
    <name type="synonym">Rhodopseudomonas gelatinosa</name>
    <dbReference type="NCBI Taxonomy" id="28068"/>
    <lineage>
        <taxon>Bacteria</taxon>
        <taxon>Pseudomonadati</taxon>
        <taxon>Pseudomonadota</taxon>
        <taxon>Betaproteobacteria</taxon>
        <taxon>Burkholderiales</taxon>
        <taxon>Sphaerotilaceae</taxon>
        <taxon>Rubrivivax</taxon>
    </lineage>
</organism>
<dbReference type="EMBL" id="NRRU01000001">
    <property type="protein sequence ID" value="MBK1711182.1"/>
    <property type="molecule type" value="Genomic_DNA"/>
</dbReference>
<feature type="domain" description="AMP-dependent synthetase/ligase" evidence="2">
    <location>
        <begin position="113"/>
        <end position="305"/>
    </location>
</feature>
<dbReference type="Pfam" id="PF22818">
    <property type="entry name" value="ApeI-like"/>
    <property type="match status" value="1"/>
</dbReference>
<reference evidence="4" key="1">
    <citation type="submission" date="2017-08" db="EMBL/GenBank/DDBJ databases">
        <authorList>
            <person name="Imhoff J.F."/>
            <person name="Rahn T."/>
            <person name="Kuenzel S."/>
            <person name="Neulinger S.C."/>
        </authorList>
    </citation>
    <scope>NUCLEOTIDE SEQUENCE</scope>
    <source>
        <strain evidence="4">IM 151</strain>
    </source>
</reference>
<dbReference type="Gene3D" id="3.10.129.10">
    <property type="entry name" value="Hotdog Thioesterase"/>
    <property type="match status" value="1"/>
</dbReference>
<proteinExistence type="predicted"/>
<feature type="domain" description="ApeI dehydratase-like" evidence="3">
    <location>
        <begin position="463"/>
        <end position="556"/>
    </location>
</feature>
<evidence type="ECO:0000313" key="5">
    <source>
        <dbReference type="Proteomes" id="UP001041814"/>
    </source>
</evidence>
<dbReference type="PANTHER" id="PTHR43767">
    <property type="entry name" value="LONG-CHAIN-FATTY-ACID--COA LIGASE"/>
    <property type="match status" value="1"/>
</dbReference>
<dbReference type="SUPFAM" id="SSF56801">
    <property type="entry name" value="Acetyl-CoA synthetase-like"/>
    <property type="match status" value="1"/>
</dbReference>
<dbReference type="InterPro" id="IPR042099">
    <property type="entry name" value="ANL_N_sf"/>
</dbReference>
<dbReference type="PANTHER" id="PTHR43767:SF8">
    <property type="entry name" value="LONG-CHAIN-FATTY-ACID--COA LIGASE"/>
    <property type="match status" value="1"/>
</dbReference>
<comment type="caution">
    <text evidence="4">The sequence shown here is derived from an EMBL/GenBank/DDBJ whole genome shotgun (WGS) entry which is preliminary data.</text>
</comment>
<reference evidence="4" key="2">
    <citation type="journal article" date="2020" name="Microorganisms">
        <title>Osmotic Adaptation and Compatible Solute Biosynthesis of Phototrophic Bacteria as Revealed from Genome Analyses.</title>
        <authorList>
            <person name="Imhoff J.F."/>
            <person name="Rahn T."/>
            <person name="Kunzel S."/>
            <person name="Keller A."/>
            <person name="Neulinger S.C."/>
        </authorList>
    </citation>
    <scope>NUCLEOTIDE SEQUENCE</scope>
    <source>
        <strain evidence="4">IM 151</strain>
    </source>
</reference>
<evidence type="ECO:0000259" key="3">
    <source>
        <dbReference type="Pfam" id="PF22818"/>
    </source>
</evidence>
<name>A0ABS1DQV4_RUBGE</name>